<comment type="caution">
    <text evidence="1">The sequence shown here is derived from an EMBL/GenBank/DDBJ whole genome shotgun (WGS) entry which is preliminary data.</text>
</comment>
<organism evidence="1 2">
    <name type="scientific">Lichenibacterium ramalinae</name>
    <dbReference type="NCBI Taxonomy" id="2316527"/>
    <lineage>
        <taxon>Bacteria</taxon>
        <taxon>Pseudomonadati</taxon>
        <taxon>Pseudomonadota</taxon>
        <taxon>Alphaproteobacteria</taxon>
        <taxon>Hyphomicrobiales</taxon>
        <taxon>Lichenihabitantaceae</taxon>
        <taxon>Lichenibacterium</taxon>
    </lineage>
</organism>
<dbReference type="RefSeq" id="WP_129221585.1">
    <property type="nucleotide sequence ID" value="NZ_QYBC01000024.1"/>
</dbReference>
<reference evidence="1 2" key="1">
    <citation type="submission" date="2018-09" db="EMBL/GenBank/DDBJ databases">
        <authorList>
            <person name="Grouzdev D.S."/>
            <person name="Krutkina M.S."/>
        </authorList>
    </citation>
    <scope>NUCLEOTIDE SEQUENCE [LARGE SCALE GENOMIC DNA]</scope>
    <source>
        <strain evidence="1 2">RmlP001</strain>
    </source>
</reference>
<keyword evidence="2" id="KW-1185">Reference proteome</keyword>
<dbReference type="OrthoDB" id="9800818at2"/>
<dbReference type="Proteomes" id="UP000289411">
    <property type="component" value="Unassembled WGS sequence"/>
</dbReference>
<sequence length="295" mass="32696">MSWLLFVDEPSDRQVSSPYGVLTGLAVEDVHVWSLSQRLKDAQQQFFGQQLIDHDGRYAEARALLGLKVYESAALHPRSDDLSCSLASGFGPQARLTNSQVSAALAQAKIAYCDCALSLARDFGAIAFAMFFPADAIPTRFEDRLRKDYGFLLERYYHFLKSRAGTCAGLIVLPRQPRGQTYVASGEIVDYFAKTANGRVRSRLIIPNPVYADGPLDIVSHLTELVSYVANWSIRLPNMHAPRRPEMGPLTARCSSLRFAYAADNGKKDWSFKYIDDLRPAAPVVPAGAPRQAHL</sequence>
<evidence type="ECO:0000313" key="1">
    <source>
        <dbReference type="EMBL" id="RYB02062.1"/>
    </source>
</evidence>
<evidence type="ECO:0000313" key="2">
    <source>
        <dbReference type="Proteomes" id="UP000289411"/>
    </source>
</evidence>
<name>A0A4Q2R6Q4_9HYPH</name>
<accession>A0A4Q2R6Q4</accession>
<gene>
    <name evidence="1" type="ORF">D3272_23140</name>
</gene>
<dbReference type="AlphaFoldDB" id="A0A4Q2R6Q4"/>
<proteinExistence type="predicted"/>
<protein>
    <submittedName>
        <fullName evidence="1">DUF3800 domain-containing protein</fullName>
    </submittedName>
</protein>
<reference evidence="1 2" key="2">
    <citation type="submission" date="2019-02" db="EMBL/GenBank/DDBJ databases">
        <title>'Lichenibacterium ramalinii' gen. nov. sp. nov., 'Lichenibacterium minor' gen. nov. sp. nov.</title>
        <authorList>
            <person name="Pankratov T."/>
        </authorList>
    </citation>
    <scope>NUCLEOTIDE SEQUENCE [LARGE SCALE GENOMIC DNA]</scope>
    <source>
        <strain evidence="1 2">RmlP001</strain>
    </source>
</reference>
<dbReference type="EMBL" id="QYBC01000024">
    <property type="protein sequence ID" value="RYB02062.1"/>
    <property type="molecule type" value="Genomic_DNA"/>
</dbReference>